<reference evidence="2 3" key="1">
    <citation type="submission" date="2020-01" db="EMBL/GenBank/DDBJ databases">
        <title>Complete genome sequence of a human oral phylogroup 1 Treponema sp. strain ATCC 700766, originally isolated from periodontitis dental plaque.</title>
        <authorList>
            <person name="Chan Y."/>
            <person name="Huo Y.-B."/>
            <person name="Yu X.-L."/>
            <person name="Zeng H."/>
            <person name="Leung W.-K."/>
            <person name="Watt R.M."/>
        </authorList>
    </citation>
    <scope>NUCLEOTIDE SEQUENCE [LARGE SCALE GENOMIC DNA]</scope>
    <source>
        <strain evidence="2 3">OMZ 804</strain>
    </source>
</reference>
<feature type="transmembrane region" description="Helical" evidence="1">
    <location>
        <begin position="20"/>
        <end position="38"/>
    </location>
</feature>
<sequence>MAFLPVSVNETTEGKYTETAIMESGCLGMIVISICVFIEDGVYYI</sequence>
<evidence type="ECO:0000256" key="1">
    <source>
        <dbReference type="SAM" id="Phobius"/>
    </source>
</evidence>
<keyword evidence="1" id="KW-1133">Transmembrane helix</keyword>
<keyword evidence="1" id="KW-0812">Transmembrane</keyword>
<dbReference type="KEGG" id="trz:GWP43_10360"/>
<dbReference type="AlphaFoldDB" id="A0A6P1Y1V0"/>
<gene>
    <name evidence="2" type="ORF">GWP43_10360</name>
</gene>
<evidence type="ECO:0000313" key="3">
    <source>
        <dbReference type="Proteomes" id="UP000464374"/>
    </source>
</evidence>
<name>A0A6P1Y1V0_9SPIR</name>
<organism evidence="2 3">
    <name type="scientific">Treponema vincentii</name>
    <dbReference type="NCBI Taxonomy" id="69710"/>
    <lineage>
        <taxon>Bacteria</taxon>
        <taxon>Pseudomonadati</taxon>
        <taxon>Spirochaetota</taxon>
        <taxon>Spirochaetia</taxon>
        <taxon>Spirochaetales</taxon>
        <taxon>Treponemataceae</taxon>
        <taxon>Treponema</taxon>
    </lineage>
</organism>
<proteinExistence type="predicted"/>
<evidence type="ECO:0000313" key="2">
    <source>
        <dbReference type="EMBL" id="QHX43777.1"/>
    </source>
</evidence>
<accession>A0A6P1Y1V0</accession>
<dbReference type="EMBL" id="CP048020">
    <property type="protein sequence ID" value="QHX43777.1"/>
    <property type="molecule type" value="Genomic_DNA"/>
</dbReference>
<keyword evidence="1" id="KW-0472">Membrane</keyword>
<dbReference type="RefSeq" id="WP_162664084.1">
    <property type="nucleotide sequence ID" value="NZ_CP048020.1"/>
</dbReference>
<protein>
    <submittedName>
        <fullName evidence="2">Uncharacterized protein</fullName>
    </submittedName>
</protein>
<dbReference type="Proteomes" id="UP000464374">
    <property type="component" value="Chromosome"/>
</dbReference>